<organism evidence="1 2">
    <name type="scientific">Fulvimarina uroteuthidis</name>
    <dbReference type="NCBI Taxonomy" id="3098149"/>
    <lineage>
        <taxon>Bacteria</taxon>
        <taxon>Pseudomonadati</taxon>
        <taxon>Pseudomonadota</taxon>
        <taxon>Alphaproteobacteria</taxon>
        <taxon>Hyphomicrobiales</taxon>
        <taxon>Aurantimonadaceae</taxon>
        <taxon>Fulvimarina</taxon>
    </lineage>
</organism>
<name>A0ABU5I1A9_9HYPH</name>
<dbReference type="RefSeq" id="WP_322186572.1">
    <property type="nucleotide sequence ID" value="NZ_JAXLPB010000002.1"/>
</dbReference>
<dbReference type="Proteomes" id="UP001294412">
    <property type="component" value="Unassembled WGS sequence"/>
</dbReference>
<evidence type="ECO:0000313" key="2">
    <source>
        <dbReference type="Proteomes" id="UP001294412"/>
    </source>
</evidence>
<proteinExistence type="predicted"/>
<accession>A0ABU5I1A9</accession>
<dbReference type="EMBL" id="JAXLPB010000002">
    <property type="protein sequence ID" value="MDY8109115.1"/>
    <property type="molecule type" value="Genomic_DNA"/>
</dbReference>
<protein>
    <submittedName>
        <fullName evidence="1">Phage tail assembly chaperone</fullName>
    </submittedName>
</protein>
<comment type="caution">
    <text evidence="1">The sequence shown here is derived from an EMBL/GenBank/DDBJ whole genome shotgun (WGS) entry which is preliminary data.</text>
</comment>
<dbReference type="InterPro" id="IPR019056">
    <property type="entry name" value="Phage_TAC_6"/>
</dbReference>
<sequence>MRFGFGILKLSPEAFWAMTPREIAAVFPAFSAFDGGSGIGVPSRGCVAALMRRFPD</sequence>
<evidence type="ECO:0000313" key="1">
    <source>
        <dbReference type="EMBL" id="MDY8109115.1"/>
    </source>
</evidence>
<gene>
    <name evidence="1" type="ORF">U0C82_08150</name>
</gene>
<keyword evidence="2" id="KW-1185">Reference proteome</keyword>
<dbReference type="Pfam" id="PF09550">
    <property type="entry name" value="Phage_TAC_6"/>
    <property type="match status" value="1"/>
</dbReference>
<reference evidence="1 2" key="1">
    <citation type="submission" date="2023-12" db="EMBL/GenBank/DDBJ databases">
        <title>Description of Novel Strain Fulvimarina sp. 2208YS6-2-32 isolated from Uroteuthis (Photololigo) edulis.</title>
        <authorList>
            <person name="Park J.-S."/>
        </authorList>
    </citation>
    <scope>NUCLEOTIDE SEQUENCE [LARGE SCALE GENOMIC DNA]</scope>
    <source>
        <strain evidence="1 2">2208YS6-2-32</strain>
    </source>
</reference>